<evidence type="ECO:0000313" key="4">
    <source>
        <dbReference type="EMBL" id="MDQ0391154.1"/>
    </source>
</evidence>
<evidence type="ECO:0000313" key="5">
    <source>
        <dbReference type="Proteomes" id="UP001237448"/>
    </source>
</evidence>
<reference evidence="4 5" key="1">
    <citation type="submission" date="2023-07" db="EMBL/GenBank/DDBJ databases">
        <title>Genomic Encyclopedia of Type Strains, Phase IV (KMG-IV): sequencing the most valuable type-strain genomes for metagenomic binning, comparative biology and taxonomic classification.</title>
        <authorList>
            <person name="Goeker M."/>
        </authorList>
    </citation>
    <scope>NUCLEOTIDE SEQUENCE [LARGE SCALE GENOMIC DNA]</scope>
    <source>
        <strain evidence="4 5">DSM 5896</strain>
    </source>
</reference>
<dbReference type="Gene3D" id="3.30.750.24">
    <property type="entry name" value="STAS domain"/>
    <property type="match status" value="1"/>
</dbReference>
<dbReference type="NCBIfam" id="TIGR00377">
    <property type="entry name" value="ant_ant_sig"/>
    <property type="match status" value="1"/>
</dbReference>
<keyword evidence="5" id="KW-1185">Reference proteome</keyword>
<evidence type="ECO:0000256" key="1">
    <source>
        <dbReference type="ARBA" id="ARBA00009013"/>
    </source>
</evidence>
<comment type="similarity">
    <text evidence="1 2">Belongs to the anti-sigma-factor antagonist family.</text>
</comment>
<organism evidence="4 5">
    <name type="scientific">Labrys monachus</name>
    <dbReference type="NCBI Taxonomy" id="217067"/>
    <lineage>
        <taxon>Bacteria</taxon>
        <taxon>Pseudomonadati</taxon>
        <taxon>Pseudomonadota</taxon>
        <taxon>Alphaproteobacteria</taxon>
        <taxon>Hyphomicrobiales</taxon>
        <taxon>Xanthobacteraceae</taxon>
        <taxon>Labrys</taxon>
    </lineage>
</organism>
<protein>
    <recommendedName>
        <fullName evidence="2">Anti-sigma factor antagonist</fullName>
    </recommendedName>
</protein>
<feature type="domain" description="STAS" evidence="3">
    <location>
        <begin position="1"/>
        <end position="108"/>
    </location>
</feature>
<gene>
    <name evidence="4" type="ORF">J3R73_000946</name>
</gene>
<name>A0ABU0FAK5_9HYPH</name>
<dbReference type="RefSeq" id="WP_307423030.1">
    <property type="nucleotide sequence ID" value="NZ_JAUSVK010000001.1"/>
</dbReference>
<dbReference type="InterPro" id="IPR003658">
    <property type="entry name" value="Anti-sigma_ant"/>
</dbReference>
<proteinExistence type="inferred from homology"/>
<dbReference type="Pfam" id="PF01740">
    <property type="entry name" value="STAS"/>
    <property type="match status" value="1"/>
</dbReference>
<evidence type="ECO:0000256" key="2">
    <source>
        <dbReference type="RuleBase" id="RU003749"/>
    </source>
</evidence>
<dbReference type="InterPro" id="IPR002645">
    <property type="entry name" value="STAS_dom"/>
</dbReference>
<dbReference type="PROSITE" id="PS50801">
    <property type="entry name" value="STAS"/>
    <property type="match status" value="1"/>
</dbReference>
<dbReference type="Proteomes" id="UP001237448">
    <property type="component" value="Unassembled WGS sequence"/>
</dbReference>
<dbReference type="SUPFAM" id="SSF52091">
    <property type="entry name" value="SpoIIaa-like"/>
    <property type="match status" value="1"/>
</dbReference>
<sequence length="108" mass="11231">MQITTFKSGDVTVAVLDGRLDTATAAEAEQQLLGLLQEGAVVADLEGVRYMSSAGLRLLLKAAKLGKGKGVKFSVCASQPAVREVFEISGFNKIITAFGTRAEALAGS</sequence>
<comment type="caution">
    <text evidence="4">The sequence shown here is derived from an EMBL/GenBank/DDBJ whole genome shotgun (WGS) entry which is preliminary data.</text>
</comment>
<evidence type="ECO:0000259" key="3">
    <source>
        <dbReference type="PROSITE" id="PS50801"/>
    </source>
</evidence>
<accession>A0ABU0FAK5</accession>
<dbReference type="EMBL" id="JAUSVK010000001">
    <property type="protein sequence ID" value="MDQ0391154.1"/>
    <property type="molecule type" value="Genomic_DNA"/>
</dbReference>
<dbReference type="InterPro" id="IPR036513">
    <property type="entry name" value="STAS_dom_sf"/>
</dbReference>
<dbReference type="PANTHER" id="PTHR33495">
    <property type="entry name" value="ANTI-SIGMA FACTOR ANTAGONIST TM_1081-RELATED-RELATED"/>
    <property type="match status" value="1"/>
</dbReference>
<dbReference type="CDD" id="cd07043">
    <property type="entry name" value="STAS_anti-anti-sigma_factors"/>
    <property type="match status" value="1"/>
</dbReference>